<dbReference type="GO" id="GO:0016020">
    <property type="term" value="C:membrane"/>
    <property type="evidence" value="ECO:0007669"/>
    <property type="project" value="UniProtKB-SubCell"/>
</dbReference>
<dbReference type="InterPro" id="IPR020846">
    <property type="entry name" value="MFS_dom"/>
</dbReference>
<reference evidence="7" key="1">
    <citation type="submission" date="2017-09" db="EMBL/GenBank/DDBJ databases">
        <title>Contemporary evolution of a Lepidopteran species, Heliothis virescens, in response to modern agricultural practices.</title>
        <authorList>
            <person name="Fritz M.L."/>
            <person name="Deyonke A.M."/>
            <person name="Papanicolaou A."/>
            <person name="Micinski S."/>
            <person name="Westbrook J."/>
            <person name="Gould F."/>
        </authorList>
    </citation>
    <scope>NUCLEOTIDE SEQUENCE [LARGE SCALE GENOMIC DNA]</scope>
    <source>
        <strain evidence="7">HvINT-</strain>
        <tissue evidence="7">Whole body</tissue>
    </source>
</reference>
<feature type="transmembrane region" description="Helical" evidence="5">
    <location>
        <begin position="100"/>
        <end position="120"/>
    </location>
</feature>
<dbReference type="SUPFAM" id="SSF103473">
    <property type="entry name" value="MFS general substrate transporter"/>
    <property type="match status" value="1"/>
</dbReference>
<evidence type="ECO:0000259" key="6">
    <source>
        <dbReference type="PROSITE" id="PS50850"/>
    </source>
</evidence>
<dbReference type="Pfam" id="PF00083">
    <property type="entry name" value="Sugar_tr"/>
    <property type="match status" value="1"/>
</dbReference>
<dbReference type="PROSITE" id="PS00216">
    <property type="entry name" value="SUGAR_TRANSPORT_1"/>
    <property type="match status" value="1"/>
</dbReference>
<feature type="transmembrane region" description="Helical" evidence="5">
    <location>
        <begin position="126"/>
        <end position="145"/>
    </location>
</feature>
<name>A0A2A4K3Z0_HELVI</name>
<feature type="transmembrane region" description="Helical" evidence="5">
    <location>
        <begin position="29"/>
        <end position="49"/>
    </location>
</feature>
<evidence type="ECO:0000313" key="7">
    <source>
        <dbReference type="EMBL" id="PCG78390.1"/>
    </source>
</evidence>
<dbReference type="InterPro" id="IPR005829">
    <property type="entry name" value="Sugar_transporter_CS"/>
</dbReference>
<dbReference type="Gene3D" id="1.20.1250.20">
    <property type="entry name" value="MFS general substrate transporter like domains"/>
    <property type="match status" value="1"/>
</dbReference>
<comment type="caution">
    <text evidence="7">The sequence shown here is derived from an EMBL/GenBank/DDBJ whole genome shotgun (WGS) entry which is preliminary data.</text>
</comment>
<gene>
    <name evidence="7" type="ORF">B5V51_4323</name>
</gene>
<feature type="domain" description="Major facilitator superfamily (MFS) profile" evidence="6">
    <location>
        <begin position="31"/>
        <end position="187"/>
    </location>
</feature>
<keyword evidence="3 5" id="KW-1133">Transmembrane helix</keyword>
<dbReference type="EMBL" id="NWSH01000208">
    <property type="protein sequence ID" value="PCG78390.1"/>
    <property type="molecule type" value="Genomic_DNA"/>
</dbReference>
<dbReference type="GO" id="GO:0022857">
    <property type="term" value="F:transmembrane transporter activity"/>
    <property type="evidence" value="ECO:0007669"/>
    <property type="project" value="InterPro"/>
</dbReference>
<comment type="subcellular location">
    <subcellularLocation>
        <location evidence="1">Membrane</location>
        <topology evidence="1">Multi-pass membrane protein</topology>
    </subcellularLocation>
</comment>
<feature type="transmembrane region" description="Helical" evidence="5">
    <location>
        <begin position="69"/>
        <end position="88"/>
    </location>
</feature>
<organism evidence="7">
    <name type="scientific">Heliothis virescens</name>
    <name type="common">Tobacco budworm moth</name>
    <dbReference type="NCBI Taxonomy" id="7102"/>
    <lineage>
        <taxon>Eukaryota</taxon>
        <taxon>Metazoa</taxon>
        <taxon>Ecdysozoa</taxon>
        <taxon>Arthropoda</taxon>
        <taxon>Hexapoda</taxon>
        <taxon>Insecta</taxon>
        <taxon>Pterygota</taxon>
        <taxon>Neoptera</taxon>
        <taxon>Endopterygota</taxon>
        <taxon>Lepidoptera</taxon>
        <taxon>Glossata</taxon>
        <taxon>Ditrysia</taxon>
        <taxon>Noctuoidea</taxon>
        <taxon>Noctuidae</taxon>
        <taxon>Heliothinae</taxon>
        <taxon>Heliothis</taxon>
    </lineage>
</organism>
<accession>A0A2A4K3Z0</accession>
<proteinExistence type="predicted"/>
<protein>
    <recommendedName>
        <fullName evidence="6">Major facilitator superfamily (MFS) profile domain-containing protein</fullName>
    </recommendedName>
</protein>
<dbReference type="STRING" id="7102.A0A2A4K3Z0"/>
<dbReference type="PANTHER" id="PTHR48021">
    <property type="match status" value="1"/>
</dbReference>
<keyword evidence="2 5" id="KW-0812">Transmembrane</keyword>
<dbReference type="PANTHER" id="PTHR48021:SF96">
    <property type="entry name" value="FACILITATED TREHALOSE TRANSPORTER TRET1-1-RELATED"/>
    <property type="match status" value="1"/>
</dbReference>
<dbReference type="InterPro" id="IPR005828">
    <property type="entry name" value="MFS_sugar_transport-like"/>
</dbReference>
<dbReference type="PROSITE" id="PS50850">
    <property type="entry name" value="MFS"/>
    <property type="match status" value="1"/>
</dbReference>
<dbReference type="InterPro" id="IPR050549">
    <property type="entry name" value="MFS_Trehalose_Transporter"/>
</dbReference>
<evidence type="ECO:0000256" key="3">
    <source>
        <dbReference type="ARBA" id="ARBA00022989"/>
    </source>
</evidence>
<keyword evidence="4 5" id="KW-0472">Membrane</keyword>
<dbReference type="AlphaFoldDB" id="A0A2A4K3Z0"/>
<evidence type="ECO:0000256" key="4">
    <source>
        <dbReference type="ARBA" id="ARBA00023136"/>
    </source>
</evidence>
<sequence>MKILMRADTHYSIQYTSDYEKPKYTFSQVLAAVAVSMGSMIIGFSSAYTSPALVTMKNSTIISVTDEEASWIGSLMPLAALVGGVVGGPLVDYIGRRRTILFIAPPFFVGWILIATARIIHLVLTGRVVCGLCVGVGSLAFPVYLGETIQPEKLLVGTYLVGVMRKPDKRYNGFEARTPKLTMKFVT</sequence>
<dbReference type="InterPro" id="IPR036259">
    <property type="entry name" value="MFS_trans_sf"/>
</dbReference>
<evidence type="ECO:0000256" key="1">
    <source>
        <dbReference type="ARBA" id="ARBA00004141"/>
    </source>
</evidence>
<evidence type="ECO:0000256" key="5">
    <source>
        <dbReference type="SAM" id="Phobius"/>
    </source>
</evidence>
<evidence type="ECO:0000256" key="2">
    <source>
        <dbReference type="ARBA" id="ARBA00022692"/>
    </source>
</evidence>